<reference evidence="1" key="1">
    <citation type="submission" date="2020-06" db="EMBL/GenBank/DDBJ databases">
        <title>Unique genomic features of the anaerobic methanotrophic archaea.</title>
        <authorList>
            <person name="Chadwick G.L."/>
            <person name="Skennerton C.T."/>
            <person name="Laso-Perez R."/>
            <person name="Leu A.O."/>
            <person name="Speth D.R."/>
            <person name="Yu H."/>
            <person name="Morgan-Lang C."/>
            <person name="Hatzenpichler R."/>
            <person name="Goudeau D."/>
            <person name="Malmstrom R."/>
            <person name="Brazelton W.J."/>
            <person name="Woyke T."/>
            <person name="Hallam S.J."/>
            <person name="Tyson G.W."/>
            <person name="Wegener G."/>
            <person name="Boetius A."/>
            <person name="Orphan V."/>
        </authorList>
    </citation>
    <scope>NUCLEOTIDE SEQUENCE</scope>
</reference>
<accession>A0A7G9ZC59</accession>
<proteinExistence type="predicted"/>
<organism evidence="1">
    <name type="scientific">Candidatus Methanophaga sp. ANME-1 ERB7</name>
    <dbReference type="NCBI Taxonomy" id="2759913"/>
    <lineage>
        <taxon>Archaea</taxon>
        <taxon>Methanobacteriati</taxon>
        <taxon>Methanobacteriota</taxon>
        <taxon>Stenosarchaea group</taxon>
        <taxon>Methanomicrobia</taxon>
        <taxon>Candidatus Methanophagales</taxon>
        <taxon>Candidatus Methanophagaceae</taxon>
        <taxon>Candidatus Methanophaga</taxon>
    </lineage>
</organism>
<name>A0A7G9ZC59_9EURY</name>
<dbReference type="AlphaFoldDB" id="A0A7G9ZC59"/>
<protein>
    <submittedName>
        <fullName evidence="1">Uncharacterized protein</fullName>
    </submittedName>
</protein>
<gene>
    <name evidence="1" type="ORF">DCLBPEOH_00004</name>
</gene>
<sequence>MEKAKEEKAKAKAKEEEIKEPRKKIEELENKAVKSREHICYMDCIDAYGIDQAHKEECFEKCYGKFIKQKKKGK</sequence>
<evidence type="ECO:0000313" key="1">
    <source>
        <dbReference type="EMBL" id="QNO57843.1"/>
    </source>
</evidence>
<dbReference type="EMBL" id="MT631704">
    <property type="protein sequence ID" value="QNO57843.1"/>
    <property type="molecule type" value="Genomic_DNA"/>
</dbReference>